<evidence type="ECO:0000313" key="6">
    <source>
        <dbReference type="EMBL" id="TVY56240.1"/>
    </source>
</evidence>
<keyword evidence="3 6" id="KW-0808">Transferase</keyword>
<dbReference type="OrthoDB" id="276151at2759"/>
<feature type="region of interest" description="Disordered" evidence="5">
    <location>
        <begin position="1"/>
        <end position="28"/>
    </location>
</feature>
<gene>
    <name evidence="6" type="primary">HOL3</name>
    <name evidence="6" type="ORF">LCER1_G002286</name>
</gene>
<keyword evidence="4" id="KW-0949">S-adenosyl-L-methionine</keyword>
<reference evidence="6 7" key="1">
    <citation type="submission" date="2018-05" db="EMBL/GenBank/DDBJ databases">
        <title>Whole genome sequencing for identification of molecular markers to develop diagnostic detection tools for the regulated plant pathogen Lachnellula willkommii.</title>
        <authorList>
            <person name="Giroux E."/>
            <person name="Bilodeau G."/>
        </authorList>
    </citation>
    <scope>NUCLEOTIDE SEQUENCE [LARGE SCALE GENOMIC DNA]</scope>
    <source>
        <strain evidence="6 7">CBS 625.97</strain>
    </source>
</reference>
<evidence type="ECO:0000256" key="2">
    <source>
        <dbReference type="ARBA" id="ARBA00022603"/>
    </source>
</evidence>
<dbReference type="GO" id="GO:0032259">
    <property type="term" value="P:methylation"/>
    <property type="evidence" value="ECO:0007669"/>
    <property type="project" value="UniProtKB-KW"/>
</dbReference>
<proteinExistence type="predicted"/>
<dbReference type="InterPro" id="IPR008854">
    <property type="entry name" value="TPMT"/>
</dbReference>
<protein>
    <submittedName>
        <fullName evidence="6">Putative thiol methyltransferase 2</fullName>
    </submittedName>
</protein>
<sequence>MTDNPDQRKNTRGRLFSHFDNTDPSQHGPKWDELWREDFHPWDKGSPNPAFIDVLNERQDLFEAPTKGRKRKALVPGCGRGYDVLLLAAYGYDAYGLEISAKALENAKTVEREENGKGIYATKGGIERGQVTWLAGDFFKGGFQEDVGVGMFDLIYDYTFLSALPPSLRPAWSKRMTELLAPTGRLVCLEWPTGKPASEGGPPWSLPSKVYKCHLQHPGEELPYDKDGELKEADIGEQSNSTGLVSIVHFQPKRTFQGTGYDAEGNVTDRIGIWKR</sequence>
<dbReference type="GO" id="GO:0008757">
    <property type="term" value="F:S-adenosylmethionine-dependent methyltransferase activity"/>
    <property type="evidence" value="ECO:0007669"/>
    <property type="project" value="InterPro"/>
</dbReference>
<evidence type="ECO:0000256" key="5">
    <source>
        <dbReference type="SAM" id="MobiDB-lite"/>
    </source>
</evidence>
<dbReference type="Proteomes" id="UP000481288">
    <property type="component" value="Unassembled WGS sequence"/>
</dbReference>
<keyword evidence="7" id="KW-1185">Reference proteome</keyword>
<dbReference type="Gene3D" id="3.40.50.150">
    <property type="entry name" value="Vaccinia Virus protein VP39"/>
    <property type="match status" value="1"/>
</dbReference>
<organism evidence="6 7">
    <name type="scientific">Lachnellula cervina</name>
    <dbReference type="NCBI Taxonomy" id="1316786"/>
    <lineage>
        <taxon>Eukaryota</taxon>
        <taxon>Fungi</taxon>
        <taxon>Dikarya</taxon>
        <taxon>Ascomycota</taxon>
        <taxon>Pezizomycotina</taxon>
        <taxon>Leotiomycetes</taxon>
        <taxon>Helotiales</taxon>
        <taxon>Lachnaceae</taxon>
        <taxon>Lachnellula</taxon>
    </lineage>
</organism>
<accession>A0A7D8URG7</accession>
<dbReference type="InterPro" id="IPR029063">
    <property type="entry name" value="SAM-dependent_MTases_sf"/>
</dbReference>
<dbReference type="AlphaFoldDB" id="A0A7D8URG7"/>
<dbReference type="EMBL" id="QGMG01000176">
    <property type="protein sequence ID" value="TVY56240.1"/>
    <property type="molecule type" value="Genomic_DNA"/>
</dbReference>
<dbReference type="PANTHER" id="PTHR32183:SF6">
    <property type="entry name" value="CYSTEINE SULFINATE DESULFINASE_CYSTEINE DESULFURASE AND RELATED ENZYMES"/>
    <property type="match status" value="1"/>
</dbReference>
<comment type="caution">
    <text evidence="6">The sequence shown here is derived from an EMBL/GenBank/DDBJ whole genome shotgun (WGS) entry which is preliminary data.</text>
</comment>
<dbReference type="CDD" id="cd02440">
    <property type="entry name" value="AdoMet_MTases"/>
    <property type="match status" value="1"/>
</dbReference>
<dbReference type="Pfam" id="PF05724">
    <property type="entry name" value="TPMT"/>
    <property type="match status" value="1"/>
</dbReference>
<dbReference type="SUPFAM" id="SSF53335">
    <property type="entry name" value="S-adenosyl-L-methionine-dependent methyltransferases"/>
    <property type="match status" value="1"/>
</dbReference>
<keyword evidence="1" id="KW-0597">Phosphoprotein</keyword>
<evidence type="ECO:0000256" key="3">
    <source>
        <dbReference type="ARBA" id="ARBA00022679"/>
    </source>
</evidence>
<dbReference type="PANTHER" id="PTHR32183">
    <property type="match status" value="1"/>
</dbReference>
<evidence type="ECO:0000313" key="7">
    <source>
        <dbReference type="Proteomes" id="UP000481288"/>
    </source>
</evidence>
<dbReference type="PROSITE" id="PS51585">
    <property type="entry name" value="SAM_MT_TPMT"/>
    <property type="match status" value="1"/>
</dbReference>
<evidence type="ECO:0000256" key="1">
    <source>
        <dbReference type="ARBA" id="ARBA00022553"/>
    </source>
</evidence>
<evidence type="ECO:0000256" key="4">
    <source>
        <dbReference type="ARBA" id="ARBA00022691"/>
    </source>
</evidence>
<name>A0A7D8URG7_9HELO</name>
<keyword evidence="2 6" id="KW-0489">Methyltransferase</keyword>